<evidence type="ECO:0000313" key="3">
    <source>
        <dbReference type="Proteomes" id="UP000092971"/>
    </source>
</evidence>
<proteinExistence type="predicted"/>
<dbReference type="EMBL" id="CP014672">
    <property type="protein sequence ID" value="ANW97982.1"/>
    <property type="molecule type" value="Genomic_DNA"/>
</dbReference>
<dbReference type="RefSeq" id="WP_015358250.1">
    <property type="nucleotide sequence ID" value="NZ_CP014672.1"/>
</dbReference>
<accession>A0A1B1YB47</accession>
<dbReference type="Proteomes" id="UP000092971">
    <property type="component" value="Chromosome"/>
</dbReference>
<sequence length="183" mass="21093">MDEIRNWVLNIAAIAVLMIILDLLMPEGKTKSFTQLVAGFVVMFAMINPVLRLIDKGVPASYAGWQDEFYLLNTRFKYTTRYAGEEQQRHILDLYRTLLVSDIKNRLESNKNISEAEVDVVLNENPSSDRFGEIRKLYLNLIVSEPAEFDGVNRHLAGEIRRELRQALSLDEDKIIIHITKKN</sequence>
<organism evidence="2 3">
    <name type="scientific">Thermoclostridium stercorarium subsp. thermolacticum DSM 2910</name>
    <dbReference type="NCBI Taxonomy" id="1121336"/>
    <lineage>
        <taxon>Bacteria</taxon>
        <taxon>Bacillati</taxon>
        <taxon>Bacillota</taxon>
        <taxon>Clostridia</taxon>
        <taxon>Eubacteriales</taxon>
        <taxon>Oscillospiraceae</taxon>
        <taxon>Thermoclostridium</taxon>
    </lineage>
</organism>
<dbReference type="Pfam" id="PF09581">
    <property type="entry name" value="Spore_III_AF"/>
    <property type="match status" value="1"/>
</dbReference>
<evidence type="ECO:0000256" key="1">
    <source>
        <dbReference type="SAM" id="Phobius"/>
    </source>
</evidence>
<name>A0A1B1YB47_THEST</name>
<keyword evidence="1" id="KW-1133">Transmembrane helix</keyword>
<dbReference type="OrthoDB" id="2375554at2"/>
<feature type="transmembrane region" description="Helical" evidence="1">
    <location>
        <begin position="7"/>
        <end position="26"/>
    </location>
</feature>
<keyword evidence="1" id="KW-0472">Membrane</keyword>
<reference evidence="2 3" key="1">
    <citation type="submission" date="2016-02" db="EMBL/GenBank/DDBJ databases">
        <title>Comparison of Clostridium stercorarium subspecies using comparative genomics and transcriptomics.</title>
        <authorList>
            <person name="Schellenberg J."/>
            <person name="Thallinger G."/>
            <person name="Levin D.B."/>
            <person name="Zhang X."/>
            <person name="Alvare G."/>
            <person name="Fristensky B."/>
            <person name="Sparling R."/>
        </authorList>
    </citation>
    <scope>NUCLEOTIDE SEQUENCE [LARGE SCALE GENOMIC DNA]</scope>
    <source>
        <strain evidence="2 3">DSM 2910</strain>
    </source>
</reference>
<gene>
    <name evidence="2" type="ORF">CSTERTH_02455</name>
</gene>
<protein>
    <submittedName>
        <fullName evidence="2">Stage III sporulation protein AF</fullName>
    </submittedName>
</protein>
<dbReference type="InterPro" id="IPR014245">
    <property type="entry name" value="Spore_III_AF"/>
</dbReference>
<feature type="transmembrane region" description="Helical" evidence="1">
    <location>
        <begin position="32"/>
        <end position="51"/>
    </location>
</feature>
<dbReference type="AlphaFoldDB" id="A0A1B1YB47"/>
<evidence type="ECO:0000313" key="2">
    <source>
        <dbReference type="EMBL" id="ANW97982.1"/>
    </source>
</evidence>
<keyword evidence="1" id="KW-0812">Transmembrane</keyword>